<organism evidence="1 2">
    <name type="scientific">Nocardioides albus</name>
    <dbReference type="NCBI Taxonomy" id="1841"/>
    <lineage>
        <taxon>Bacteria</taxon>
        <taxon>Bacillati</taxon>
        <taxon>Actinomycetota</taxon>
        <taxon>Actinomycetes</taxon>
        <taxon>Propionibacteriales</taxon>
        <taxon>Nocardioidaceae</taxon>
        <taxon>Nocardioides</taxon>
    </lineage>
</organism>
<sequence>MATSDVRLLAGRQLGLITRAQLRALGISRWRVRNQLAAERWVERSSTVISTFTGSMSRDQLMWLGVLQGGPRALVGGLTAAEVHGLANWHRETITVLVPYGDDIQEPIDGIDFVRTRKAIDSFRSTSSELPLMRLEPAALMWAAQERSDRTSQGILAALVQQRLTTPESLAAWLRDLKPLRKAPLFRGALAEMSEGAQSLSEMELRRLCRRFGIARPAQQTKRRDSDGRVRYTDCEWPLPDGRLLVLEIDGGFHMEVEHWEDDLARQRALSAPDRVIIRCTTREIRDEPQRLVRDLQRLGVPKAA</sequence>
<comment type="caution">
    <text evidence="1">The sequence shown here is derived from an EMBL/GenBank/DDBJ whole genome shotgun (WGS) entry which is preliminary data.</text>
</comment>
<reference evidence="1 2" key="1">
    <citation type="submission" date="2020-08" db="EMBL/GenBank/DDBJ databases">
        <title>Genomic Encyclopedia of Type Strains, Phase III (KMG-III): the genomes of soil and plant-associated and newly described type strains.</title>
        <authorList>
            <person name="Whitman W."/>
        </authorList>
    </citation>
    <scope>NUCLEOTIDE SEQUENCE [LARGE SCALE GENOMIC DNA]</scope>
    <source>
        <strain evidence="1 2">CECT 3302</strain>
    </source>
</reference>
<dbReference type="RefSeq" id="WP_183544305.1">
    <property type="nucleotide sequence ID" value="NZ_BMQT01000003.1"/>
</dbReference>
<accession>A0A7W5A362</accession>
<keyword evidence="2" id="KW-1185">Reference proteome</keyword>
<dbReference type="Proteomes" id="UP000577707">
    <property type="component" value="Unassembled WGS sequence"/>
</dbReference>
<name>A0A7W5A362_9ACTN</name>
<protein>
    <recommendedName>
        <fullName evidence="3">DUF559 domain-containing protein</fullName>
    </recommendedName>
</protein>
<proteinExistence type="predicted"/>
<dbReference type="EMBL" id="JACHXG010000003">
    <property type="protein sequence ID" value="MBB3088837.1"/>
    <property type="molecule type" value="Genomic_DNA"/>
</dbReference>
<evidence type="ECO:0000313" key="2">
    <source>
        <dbReference type="Proteomes" id="UP000577707"/>
    </source>
</evidence>
<evidence type="ECO:0008006" key="3">
    <source>
        <dbReference type="Google" id="ProtNLM"/>
    </source>
</evidence>
<evidence type="ECO:0000313" key="1">
    <source>
        <dbReference type="EMBL" id="MBB3088837.1"/>
    </source>
</evidence>
<gene>
    <name evidence="1" type="ORF">FHS12_001778</name>
</gene>
<dbReference type="AlphaFoldDB" id="A0A7W5A362"/>